<organism evidence="1 2">
    <name type="scientific">Shewanella salipaludis</name>
    <dbReference type="NCBI Taxonomy" id="2723052"/>
    <lineage>
        <taxon>Bacteria</taxon>
        <taxon>Pseudomonadati</taxon>
        <taxon>Pseudomonadota</taxon>
        <taxon>Gammaproteobacteria</taxon>
        <taxon>Alteromonadales</taxon>
        <taxon>Shewanellaceae</taxon>
        <taxon>Shewanella</taxon>
    </lineage>
</organism>
<dbReference type="AlphaFoldDB" id="A0A972JIF5"/>
<dbReference type="Gene3D" id="3.40.1730.10">
    <property type="entry name" value="pa0076 domain"/>
    <property type="match status" value="1"/>
</dbReference>
<dbReference type="EMBL" id="JAAXYH010000001">
    <property type="protein sequence ID" value="NMH64100.1"/>
    <property type="molecule type" value="Genomic_DNA"/>
</dbReference>
<name>A0A972JIF5_9GAMM</name>
<dbReference type="PIRSF" id="PIRSF029287">
    <property type="entry name" value="UCP029287"/>
    <property type="match status" value="1"/>
</dbReference>
<gene>
    <name evidence="1" type="primary">tagF</name>
    <name evidence="1" type="ORF">HC757_02775</name>
</gene>
<proteinExistence type="predicted"/>
<keyword evidence="2" id="KW-1185">Reference proteome</keyword>
<evidence type="ECO:0000313" key="1">
    <source>
        <dbReference type="EMBL" id="NMH64100.1"/>
    </source>
</evidence>
<dbReference type="InterPro" id="IPR017748">
    <property type="entry name" value="TagF"/>
</dbReference>
<dbReference type="InterPro" id="IPR038225">
    <property type="entry name" value="TagF_sf"/>
</dbReference>
<dbReference type="NCBIfam" id="TIGR03373">
    <property type="entry name" value="VI_minor_4"/>
    <property type="match status" value="1"/>
</dbReference>
<comment type="caution">
    <text evidence="1">The sequence shown here is derived from an EMBL/GenBank/DDBJ whole genome shotgun (WGS) entry which is preliminary data.</text>
</comment>
<sequence>MSGNPVKPMMGICGKIPSHGDFLAQDLPIDFIDSWNEWLQAVMAVSREQLADAWLPAYLTSPVWHFALSAGVCTESPMVGTLIPSVDLVGRHFPFTLAAAVDVSPIQAWQQKQQHAQAEELILRTLDDDFELSSWLAELSSLDMAWSTDKRITTSSVNEPNARQAWAIEANIDLNLQGLLHQSYVHQFGRYCLWWTSGSERVAPCLLVTSGLPQISQFAGMLAGGWQQWNWLPKTIKF</sequence>
<accession>A0A972JIF5</accession>
<evidence type="ECO:0000313" key="2">
    <source>
        <dbReference type="Proteomes" id="UP000737113"/>
    </source>
</evidence>
<dbReference type="Pfam" id="PF09867">
    <property type="entry name" value="TagF_N"/>
    <property type="match status" value="1"/>
</dbReference>
<protein>
    <submittedName>
        <fullName evidence="1">Type VI secretion system-associated protein TagF</fullName>
    </submittedName>
</protein>
<reference evidence="1" key="1">
    <citation type="submission" date="2020-04" db="EMBL/GenBank/DDBJ databases">
        <title>Description of Shewanella salipaludis sp. nov., isolated from a salt marsh.</title>
        <authorList>
            <person name="Park S."/>
            <person name="Yoon J.-H."/>
        </authorList>
    </citation>
    <scope>NUCLEOTIDE SEQUENCE</scope>
    <source>
        <strain evidence="1">SHSM-M6</strain>
    </source>
</reference>
<dbReference type="Proteomes" id="UP000737113">
    <property type="component" value="Unassembled WGS sequence"/>
</dbReference>
<dbReference type="RefSeq" id="WP_169562763.1">
    <property type="nucleotide sequence ID" value="NZ_JAAXYH010000001.1"/>
</dbReference>